<dbReference type="AlphaFoldDB" id="A0A1G9JVG9"/>
<dbReference type="Proteomes" id="UP000199382">
    <property type="component" value="Unassembled WGS sequence"/>
</dbReference>
<dbReference type="EMBL" id="FNEK01000084">
    <property type="protein sequence ID" value="SDL41501.1"/>
    <property type="molecule type" value="Genomic_DNA"/>
</dbReference>
<accession>A0A1G9JVG9</accession>
<protein>
    <submittedName>
        <fullName evidence="1">Uncharacterized protein</fullName>
    </submittedName>
</protein>
<evidence type="ECO:0000313" key="2">
    <source>
        <dbReference type="Proteomes" id="UP000199382"/>
    </source>
</evidence>
<gene>
    <name evidence="1" type="ORF">SAMN04488026_108411</name>
</gene>
<reference evidence="1 2" key="1">
    <citation type="submission" date="2016-10" db="EMBL/GenBank/DDBJ databases">
        <authorList>
            <person name="de Groot N.N."/>
        </authorList>
    </citation>
    <scope>NUCLEOTIDE SEQUENCE [LARGE SCALE GENOMIC DNA]</scope>
    <source>
        <strain evidence="1 2">DSM 25294</strain>
    </source>
</reference>
<keyword evidence="2" id="KW-1185">Reference proteome</keyword>
<sequence>MFEFLVLLSTFLVFGPLLSPIKRLLGRIANAGMTVVFQRFAKPVPEEYDNPVLPFEQLIHERLAERRARKPENGTSMA</sequence>
<proteinExistence type="predicted"/>
<evidence type="ECO:0000313" key="1">
    <source>
        <dbReference type="EMBL" id="SDL41501.1"/>
    </source>
</evidence>
<organism evidence="1 2">
    <name type="scientific">Aliiruegeria lutimaris</name>
    <dbReference type="NCBI Taxonomy" id="571298"/>
    <lineage>
        <taxon>Bacteria</taxon>
        <taxon>Pseudomonadati</taxon>
        <taxon>Pseudomonadota</taxon>
        <taxon>Alphaproteobacteria</taxon>
        <taxon>Rhodobacterales</taxon>
        <taxon>Roseobacteraceae</taxon>
        <taxon>Aliiruegeria</taxon>
    </lineage>
</organism>
<dbReference type="RefSeq" id="WP_093163486.1">
    <property type="nucleotide sequence ID" value="NZ_FNEK01000084.1"/>
</dbReference>
<name>A0A1G9JVG9_9RHOB</name>